<dbReference type="GO" id="GO:0010333">
    <property type="term" value="F:terpene synthase activity"/>
    <property type="evidence" value="ECO:0007669"/>
    <property type="project" value="InterPro"/>
</dbReference>
<organism evidence="7 8">
    <name type="scientific">Agaricus bisporus var. burnettii</name>
    <dbReference type="NCBI Taxonomy" id="192524"/>
    <lineage>
        <taxon>Eukaryota</taxon>
        <taxon>Fungi</taxon>
        <taxon>Dikarya</taxon>
        <taxon>Basidiomycota</taxon>
        <taxon>Agaricomycotina</taxon>
        <taxon>Agaricomycetes</taxon>
        <taxon>Agaricomycetidae</taxon>
        <taxon>Agaricales</taxon>
        <taxon>Agaricineae</taxon>
        <taxon>Agaricaceae</taxon>
        <taxon>Agaricus</taxon>
    </lineage>
</organism>
<comment type="cofactor">
    <cofactor evidence="1 6">
        <name>Mg(2+)</name>
        <dbReference type="ChEBI" id="CHEBI:18420"/>
    </cofactor>
</comment>
<evidence type="ECO:0000256" key="6">
    <source>
        <dbReference type="RuleBase" id="RU366034"/>
    </source>
</evidence>
<keyword evidence="3 6" id="KW-0479">Metal-binding</keyword>
<keyword evidence="5 6" id="KW-0456">Lyase</keyword>
<dbReference type="SUPFAM" id="SSF48576">
    <property type="entry name" value="Terpenoid synthases"/>
    <property type="match status" value="1"/>
</dbReference>
<dbReference type="PANTHER" id="PTHR35201">
    <property type="entry name" value="TERPENE SYNTHASE"/>
    <property type="match status" value="1"/>
</dbReference>
<proteinExistence type="inferred from homology"/>
<keyword evidence="4 6" id="KW-0460">Magnesium</keyword>
<dbReference type="Proteomes" id="UP000629468">
    <property type="component" value="Unassembled WGS sequence"/>
</dbReference>
<evidence type="ECO:0000313" key="7">
    <source>
        <dbReference type="EMBL" id="KAF7763651.1"/>
    </source>
</evidence>
<dbReference type="InterPro" id="IPR008949">
    <property type="entry name" value="Isoprenoid_synthase_dom_sf"/>
</dbReference>
<evidence type="ECO:0000256" key="4">
    <source>
        <dbReference type="ARBA" id="ARBA00022842"/>
    </source>
</evidence>
<gene>
    <name evidence="7" type="ORF">Agabi119p4_8188</name>
</gene>
<sequence>MSHAQLKQGPASFILPDPVQLNKLAYHPAGDDVAKQSAQWLDAGCPGLNSKQRRALYGLQVGELTAFCFNTVDTGRLRIVSDFMNYLFHLDNISDGMMTRETDVLANAVMNAFRYPDSFTPTEDCPEELNPAKVARDFWSRCVKDCGPGAQARFKETMGLFFAAVNIEAKARDSNKIPDLESYIKVNRDTSGCKPCWALIEYALGIDLPDFVAEDLVIQSLNEYAIDLATTKVRLSGHFSYNVEQARGDTHNMIVILMKYHNHTLESAMDYVGKLCSETMNNFERRKSQVPSWAPEIDDMVARYIQGLRNFTFGSLHWSFQTHHYFGDHGKVVKKQRLVHWLLPSETNTNIIQLLINRFNRSLSSMTPLLPFKIDHISF</sequence>
<dbReference type="GO" id="GO:0046872">
    <property type="term" value="F:metal ion binding"/>
    <property type="evidence" value="ECO:0007669"/>
    <property type="project" value="UniProtKB-KW"/>
</dbReference>
<dbReference type="AlphaFoldDB" id="A0A8H7EYI0"/>
<dbReference type="PANTHER" id="PTHR35201:SF4">
    <property type="entry name" value="BETA-PINACENE SYNTHASE-RELATED"/>
    <property type="match status" value="1"/>
</dbReference>
<evidence type="ECO:0000256" key="1">
    <source>
        <dbReference type="ARBA" id="ARBA00001946"/>
    </source>
</evidence>
<dbReference type="EC" id="4.2.3.-" evidence="6"/>
<dbReference type="GO" id="GO:0008299">
    <property type="term" value="P:isoprenoid biosynthetic process"/>
    <property type="evidence" value="ECO:0007669"/>
    <property type="project" value="UniProtKB-ARBA"/>
</dbReference>
<evidence type="ECO:0000256" key="2">
    <source>
        <dbReference type="ARBA" id="ARBA00006333"/>
    </source>
</evidence>
<dbReference type="Pfam" id="PF19086">
    <property type="entry name" value="Terpene_syn_C_2"/>
    <property type="match status" value="1"/>
</dbReference>
<reference evidence="7 8" key="1">
    <citation type="journal article" name="Sci. Rep.">
        <title>Telomere-to-telomere assembled and centromere annotated genomes of the two main subspecies of the button mushroom Agaricus bisporus reveal especially polymorphic chromosome ends.</title>
        <authorList>
            <person name="Sonnenberg A.S.M."/>
            <person name="Sedaghat-Telgerd N."/>
            <person name="Lavrijssen B."/>
            <person name="Ohm R.A."/>
            <person name="Hendrickx P.M."/>
            <person name="Scholtmeijer K."/>
            <person name="Baars J.J.P."/>
            <person name="van Peer A."/>
        </authorList>
    </citation>
    <scope>NUCLEOTIDE SEQUENCE [LARGE SCALE GENOMIC DNA]</scope>
    <source>
        <strain evidence="7 8">H119_p4</strain>
    </source>
</reference>
<name>A0A8H7EYI0_AGABI</name>
<evidence type="ECO:0000256" key="5">
    <source>
        <dbReference type="ARBA" id="ARBA00023239"/>
    </source>
</evidence>
<dbReference type="EMBL" id="JABXXO010000011">
    <property type="protein sequence ID" value="KAF7763651.1"/>
    <property type="molecule type" value="Genomic_DNA"/>
</dbReference>
<evidence type="ECO:0000313" key="8">
    <source>
        <dbReference type="Proteomes" id="UP000629468"/>
    </source>
</evidence>
<accession>A0A8H7EYI0</accession>
<protein>
    <recommendedName>
        <fullName evidence="6">Terpene synthase</fullName>
        <ecNumber evidence="6">4.2.3.-</ecNumber>
    </recommendedName>
</protein>
<dbReference type="InterPro" id="IPR034686">
    <property type="entry name" value="Terpene_cyclase-like_2"/>
</dbReference>
<comment type="similarity">
    <text evidence="2 6">Belongs to the terpene synthase family.</text>
</comment>
<dbReference type="Gene3D" id="1.10.600.10">
    <property type="entry name" value="Farnesyl Diphosphate Synthase"/>
    <property type="match status" value="1"/>
</dbReference>
<comment type="caution">
    <text evidence="7">The sequence shown here is derived from an EMBL/GenBank/DDBJ whole genome shotgun (WGS) entry which is preliminary data.</text>
</comment>
<evidence type="ECO:0000256" key="3">
    <source>
        <dbReference type="ARBA" id="ARBA00022723"/>
    </source>
</evidence>